<protein>
    <recommendedName>
        <fullName evidence="1">RNase H type-1 domain-containing protein</fullName>
    </recommendedName>
</protein>
<dbReference type="InterPro" id="IPR044730">
    <property type="entry name" value="RNase_H-like_dom_plant"/>
</dbReference>
<dbReference type="PANTHER" id="PTHR47723">
    <property type="entry name" value="OS05G0353850 PROTEIN"/>
    <property type="match status" value="1"/>
</dbReference>
<dbReference type="InterPro" id="IPR012337">
    <property type="entry name" value="RNaseH-like_sf"/>
</dbReference>
<reference evidence="2" key="4">
    <citation type="submission" date="2019-03" db="UniProtKB">
        <authorList>
            <consortium name="EnsemblPlants"/>
        </authorList>
    </citation>
    <scope>IDENTIFICATION</scope>
</reference>
<dbReference type="InterPro" id="IPR036397">
    <property type="entry name" value="RNaseH_sf"/>
</dbReference>
<dbReference type="AlphaFoldDB" id="A0A453ANK3"/>
<evidence type="ECO:0000313" key="2">
    <source>
        <dbReference type="EnsemblPlants" id="AET2Gv20208100.1"/>
    </source>
</evidence>
<dbReference type="GO" id="GO:0004523">
    <property type="term" value="F:RNA-DNA hybrid ribonuclease activity"/>
    <property type="evidence" value="ECO:0007669"/>
    <property type="project" value="InterPro"/>
</dbReference>
<feature type="domain" description="RNase H type-1" evidence="1">
    <location>
        <begin position="3"/>
        <end position="115"/>
    </location>
</feature>
<accession>A0A453ANK3</accession>
<dbReference type="EnsemblPlants" id="AET2Gv20208100.1">
    <property type="protein sequence ID" value="AET2Gv20208100.1"/>
    <property type="gene ID" value="AET2Gv20208100"/>
</dbReference>
<sequence length="118" mass="12730">RSRRGGGAVAAVCRDQFGMYLGSSAVVFQGINDPLILETYACREALALADDLAVQTICVASDCQGVVNDINKGTGGPNAAIVHEILTRCESFSSFSFIHERRNFNYEAHNLAKFACNL</sequence>
<reference evidence="2" key="5">
    <citation type="journal article" date="2021" name="G3 (Bethesda)">
        <title>Aegilops tauschii genome assembly Aet v5.0 features greater sequence contiguity and improved annotation.</title>
        <authorList>
            <person name="Wang L."/>
            <person name="Zhu T."/>
            <person name="Rodriguez J.C."/>
            <person name="Deal K.R."/>
            <person name="Dubcovsky J."/>
            <person name="McGuire P.E."/>
            <person name="Lux T."/>
            <person name="Spannagl M."/>
            <person name="Mayer K.F.X."/>
            <person name="Baldrich P."/>
            <person name="Meyers B.C."/>
            <person name="Huo N."/>
            <person name="Gu Y.Q."/>
            <person name="Zhou H."/>
            <person name="Devos K.M."/>
            <person name="Bennetzen J.L."/>
            <person name="Unver T."/>
            <person name="Budak H."/>
            <person name="Gulick P.J."/>
            <person name="Galiba G."/>
            <person name="Kalapos B."/>
            <person name="Nelson D.R."/>
            <person name="Li P."/>
            <person name="You F.M."/>
            <person name="Luo M.C."/>
            <person name="Dvorak J."/>
        </authorList>
    </citation>
    <scope>NUCLEOTIDE SEQUENCE [LARGE SCALE GENOMIC DNA]</scope>
    <source>
        <strain evidence="2">cv. AL8/78</strain>
    </source>
</reference>
<dbReference type="Pfam" id="PF13456">
    <property type="entry name" value="RVT_3"/>
    <property type="match status" value="1"/>
</dbReference>
<dbReference type="Gramene" id="AET2Gv20208100.1">
    <property type="protein sequence ID" value="AET2Gv20208100.1"/>
    <property type="gene ID" value="AET2Gv20208100"/>
</dbReference>
<evidence type="ECO:0000313" key="3">
    <source>
        <dbReference type="Proteomes" id="UP000015105"/>
    </source>
</evidence>
<name>A0A453ANK3_AEGTS</name>
<organism evidence="2 3">
    <name type="scientific">Aegilops tauschii subsp. strangulata</name>
    <name type="common">Goatgrass</name>
    <dbReference type="NCBI Taxonomy" id="200361"/>
    <lineage>
        <taxon>Eukaryota</taxon>
        <taxon>Viridiplantae</taxon>
        <taxon>Streptophyta</taxon>
        <taxon>Embryophyta</taxon>
        <taxon>Tracheophyta</taxon>
        <taxon>Spermatophyta</taxon>
        <taxon>Magnoliopsida</taxon>
        <taxon>Liliopsida</taxon>
        <taxon>Poales</taxon>
        <taxon>Poaceae</taxon>
        <taxon>BOP clade</taxon>
        <taxon>Pooideae</taxon>
        <taxon>Triticodae</taxon>
        <taxon>Triticeae</taxon>
        <taxon>Triticinae</taxon>
        <taxon>Aegilops</taxon>
    </lineage>
</organism>
<evidence type="ECO:0000259" key="1">
    <source>
        <dbReference type="Pfam" id="PF13456"/>
    </source>
</evidence>
<proteinExistence type="predicted"/>
<dbReference type="GO" id="GO:0003676">
    <property type="term" value="F:nucleic acid binding"/>
    <property type="evidence" value="ECO:0007669"/>
    <property type="project" value="InterPro"/>
</dbReference>
<reference evidence="3" key="1">
    <citation type="journal article" date="2014" name="Science">
        <title>Ancient hybridizations among the ancestral genomes of bread wheat.</title>
        <authorList>
            <consortium name="International Wheat Genome Sequencing Consortium,"/>
            <person name="Marcussen T."/>
            <person name="Sandve S.R."/>
            <person name="Heier L."/>
            <person name="Spannagl M."/>
            <person name="Pfeifer M."/>
            <person name="Jakobsen K.S."/>
            <person name="Wulff B.B."/>
            <person name="Steuernagel B."/>
            <person name="Mayer K.F."/>
            <person name="Olsen O.A."/>
        </authorList>
    </citation>
    <scope>NUCLEOTIDE SEQUENCE [LARGE SCALE GENOMIC DNA]</scope>
    <source>
        <strain evidence="3">cv. AL8/78</strain>
    </source>
</reference>
<dbReference type="Proteomes" id="UP000015105">
    <property type="component" value="Chromosome 2D"/>
</dbReference>
<reference evidence="3" key="2">
    <citation type="journal article" date="2017" name="Nat. Plants">
        <title>The Aegilops tauschii genome reveals multiple impacts of transposons.</title>
        <authorList>
            <person name="Zhao G."/>
            <person name="Zou C."/>
            <person name="Li K."/>
            <person name="Wang K."/>
            <person name="Li T."/>
            <person name="Gao L."/>
            <person name="Zhang X."/>
            <person name="Wang H."/>
            <person name="Yang Z."/>
            <person name="Liu X."/>
            <person name="Jiang W."/>
            <person name="Mao L."/>
            <person name="Kong X."/>
            <person name="Jiao Y."/>
            <person name="Jia J."/>
        </authorList>
    </citation>
    <scope>NUCLEOTIDE SEQUENCE [LARGE SCALE GENOMIC DNA]</scope>
    <source>
        <strain evidence="3">cv. AL8/78</strain>
    </source>
</reference>
<dbReference type="InterPro" id="IPR053151">
    <property type="entry name" value="RNase_H-like"/>
</dbReference>
<keyword evidence="3" id="KW-1185">Reference proteome</keyword>
<dbReference type="Gene3D" id="3.30.420.10">
    <property type="entry name" value="Ribonuclease H-like superfamily/Ribonuclease H"/>
    <property type="match status" value="1"/>
</dbReference>
<reference evidence="2" key="3">
    <citation type="journal article" date="2017" name="Nature">
        <title>Genome sequence of the progenitor of the wheat D genome Aegilops tauschii.</title>
        <authorList>
            <person name="Luo M.C."/>
            <person name="Gu Y.Q."/>
            <person name="Puiu D."/>
            <person name="Wang H."/>
            <person name="Twardziok S.O."/>
            <person name="Deal K.R."/>
            <person name="Huo N."/>
            <person name="Zhu T."/>
            <person name="Wang L."/>
            <person name="Wang Y."/>
            <person name="McGuire P.E."/>
            <person name="Liu S."/>
            <person name="Long H."/>
            <person name="Ramasamy R.K."/>
            <person name="Rodriguez J.C."/>
            <person name="Van S.L."/>
            <person name="Yuan L."/>
            <person name="Wang Z."/>
            <person name="Xia Z."/>
            <person name="Xiao L."/>
            <person name="Anderson O.D."/>
            <person name="Ouyang S."/>
            <person name="Liang Y."/>
            <person name="Zimin A.V."/>
            <person name="Pertea G."/>
            <person name="Qi P."/>
            <person name="Bennetzen J.L."/>
            <person name="Dai X."/>
            <person name="Dawson M.W."/>
            <person name="Muller H.G."/>
            <person name="Kugler K."/>
            <person name="Rivarola-Duarte L."/>
            <person name="Spannagl M."/>
            <person name="Mayer K.F.X."/>
            <person name="Lu F.H."/>
            <person name="Bevan M.W."/>
            <person name="Leroy P."/>
            <person name="Li P."/>
            <person name="You F.M."/>
            <person name="Sun Q."/>
            <person name="Liu Z."/>
            <person name="Lyons E."/>
            <person name="Wicker T."/>
            <person name="Salzberg S.L."/>
            <person name="Devos K.M."/>
            <person name="Dvorak J."/>
        </authorList>
    </citation>
    <scope>NUCLEOTIDE SEQUENCE [LARGE SCALE GENOMIC DNA]</scope>
    <source>
        <strain evidence="2">cv. AL8/78</strain>
    </source>
</reference>
<dbReference type="SUPFAM" id="SSF53098">
    <property type="entry name" value="Ribonuclease H-like"/>
    <property type="match status" value="1"/>
</dbReference>
<dbReference type="CDD" id="cd06222">
    <property type="entry name" value="RNase_H_like"/>
    <property type="match status" value="1"/>
</dbReference>
<dbReference type="PANTHER" id="PTHR47723:SF19">
    <property type="entry name" value="POLYNUCLEOTIDYL TRANSFERASE, RIBONUCLEASE H-LIKE SUPERFAMILY PROTEIN"/>
    <property type="match status" value="1"/>
</dbReference>
<dbReference type="InterPro" id="IPR002156">
    <property type="entry name" value="RNaseH_domain"/>
</dbReference>